<proteinExistence type="predicted"/>
<dbReference type="KEGG" id="reh:H16_A1026"/>
<evidence type="ECO:0000256" key="2">
    <source>
        <dbReference type="PROSITE-ProRule" id="PRU00335"/>
    </source>
</evidence>
<dbReference type="Gene3D" id="1.10.357.10">
    <property type="entry name" value="Tetracycline Repressor, domain 2"/>
    <property type="match status" value="1"/>
</dbReference>
<dbReference type="InterPro" id="IPR025722">
    <property type="entry name" value="TetR"/>
</dbReference>
<dbReference type="PRINTS" id="PR00455">
    <property type="entry name" value="HTHTETR"/>
</dbReference>
<dbReference type="eggNOG" id="COG1309">
    <property type="taxonomic scope" value="Bacteria"/>
</dbReference>
<dbReference type="PROSITE" id="PS50977">
    <property type="entry name" value="HTH_TETR_2"/>
    <property type="match status" value="1"/>
</dbReference>
<gene>
    <name evidence="4" type="ordered locus">H16_A1026</name>
</gene>
<feature type="domain" description="HTH tetR-type" evidence="3">
    <location>
        <begin position="34"/>
        <end position="94"/>
    </location>
</feature>
<reference evidence="4 5" key="1">
    <citation type="journal article" date="2006" name="Nat. Biotechnol.">
        <title>Genome sequence of the bioplastic-producing 'Knallgas' bacterium Ralstonia eutropha H16.</title>
        <authorList>
            <person name="Pohlmann A."/>
            <person name="Fricke W.F."/>
            <person name="Reinecke F."/>
            <person name="Kusian B."/>
            <person name="Liesegang H."/>
            <person name="Cramm R."/>
            <person name="Eitinger T."/>
            <person name="Ewering C."/>
            <person name="Potter M."/>
            <person name="Schwartz E."/>
            <person name="Strittmatter A."/>
            <person name="Voss I."/>
            <person name="Gottschalk G."/>
            <person name="Steinbuechel A."/>
            <person name="Friedrich B."/>
            <person name="Bowien B."/>
        </authorList>
    </citation>
    <scope>NUCLEOTIDE SEQUENCE [LARGE SCALE GENOMIC DNA]</scope>
    <source>
        <strain evidence="5">ATCC 17699 / DSM 428 / KCTC 22496 / NCIMB 10442 / H16 / Stanier 337</strain>
    </source>
</reference>
<keyword evidence="5" id="KW-1185">Reference proteome</keyword>
<dbReference type="Pfam" id="PF13972">
    <property type="entry name" value="TetR"/>
    <property type="match status" value="1"/>
</dbReference>
<dbReference type="HOGENOM" id="CLU_091262_0_0_4"/>
<evidence type="ECO:0000259" key="3">
    <source>
        <dbReference type="PROSITE" id="PS50977"/>
    </source>
</evidence>
<sequence length="257" mass="30097">MAGPIAYNRYPAPDLLIAPIARTPMEPKPQTGPRRTRDRILDVSLRLFNEVGEPNVTTTTIAEAMEISPGNLYYHFRNKDDIINSIFVRFEQEMERRLKMPDDHKATLDESWGYLQYMSEFLWNYRFLYRDINDLLARNRMLETNFKRIVEQKKRFAHEICRQFIDDGEMEATPEQVEAICTNMVVIATYWLSFQFVQHPRQYNDPEQIRGYLHGSSYHIFSILAPYLRGRARDAFDQLARDYAAAKAAADAAKEAK</sequence>
<dbReference type="InterPro" id="IPR001647">
    <property type="entry name" value="HTH_TetR"/>
</dbReference>
<dbReference type="AlphaFoldDB" id="Q0KCV3"/>
<dbReference type="PANTHER" id="PTHR43479">
    <property type="entry name" value="ACREF/ENVCD OPERON REPRESSOR-RELATED"/>
    <property type="match status" value="1"/>
</dbReference>
<dbReference type="Pfam" id="PF00440">
    <property type="entry name" value="TetR_N"/>
    <property type="match status" value="1"/>
</dbReference>
<dbReference type="GO" id="GO:0003677">
    <property type="term" value="F:DNA binding"/>
    <property type="evidence" value="ECO:0007669"/>
    <property type="project" value="UniProtKB-UniRule"/>
</dbReference>
<dbReference type="EMBL" id="AM260479">
    <property type="protein sequence ID" value="CAJ92168.1"/>
    <property type="molecule type" value="Genomic_DNA"/>
</dbReference>
<dbReference type="STRING" id="381666.H16_A1026"/>
<evidence type="ECO:0000313" key="4">
    <source>
        <dbReference type="EMBL" id="CAJ92168.1"/>
    </source>
</evidence>
<accession>Q0KCV3</accession>
<dbReference type="PANTHER" id="PTHR43479:SF12">
    <property type="entry name" value="TRANSCRIPTIONAL REGULATORY PROTEIN"/>
    <property type="match status" value="1"/>
</dbReference>
<feature type="DNA-binding region" description="H-T-H motif" evidence="2">
    <location>
        <begin position="57"/>
        <end position="76"/>
    </location>
</feature>
<evidence type="ECO:0000313" key="5">
    <source>
        <dbReference type="Proteomes" id="UP000008210"/>
    </source>
</evidence>
<dbReference type="InterPro" id="IPR009057">
    <property type="entry name" value="Homeodomain-like_sf"/>
</dbReference>
<organism evidence="4 5">
    <name type="scientific">Cupriavidus necator (strain ATCC 17699 / DSM 428 / KCTC 22496 / NCIMB 10442 / H16 / Stanier 337)</name>
    <name type="common">Ralstonia eutropha</name>
    <dbReference type="NCBI Taxonomy" id="381666"/>
    <lineage>
        <taxon>Bacteria</taxon>
        <taxon>Pseudomonadati</taxon>
        <taxon>Pseudomonadota</taxon>
        <taxon>Betaproteobacteria</taxon>
        <taxon>Burkholderiales</taxon>
        <taxon>Burkholderiaceae</taxon>
        <taxon>Cupriavidus</taxon>
    </lineage>
</organism>
<keyword evidence="1 2" id="KW-0238">DNA-binding</keyword>
<dbReference type="InterPro" id="IPR050624">
    <property type="entry name" value="HTH-type_Tx_Regulator"/>
</dbReference>
<protein>
    <submittedName>
        <fullName evidence="4">Transcriptional regulator, TetR/AcrR-family</fullName>
    </submittedName>
</protein>
<name>Q0KCV3_CUPNH</name>
<dbReference type="Proteomes" id="UP000008210">
    <property type="component" value="Chromosome 1"/>
</dbReference>
<evidence type="ECO:0000256" key="1">
    <source>
        <dbReference type="ARBA" id="ARBA00023125"/>
    </source>
</evidence>
<dbReference type="SUPFAM" id="SSF46689">
    <property type="entry name" value="Homeodomain-like"/>
    <property type="match status" value="1"/>
</dbReference>